<feature type="region of interest" description="Disordered" evidence="1">
    <location>
        <begin position="333"/>
        <end position="352"/>
    </location>
</feature>
<dbReference type="SUPFAM" id="SSF51905">
    <property type="entry name" value="FAD/NAD(P)-binding domain"/>
    <property type="match status" value="1"/>
</dbReference>
<evidence type="ECO:0000256" key="1">
    <source>
        <dbReference type="SAM" id="MobiDB-lite"/>
    </source>
</evidence>
<keyword evidence="5" id="KW-1185">Reference proteome</keyword>
<feature type="domain" description="CFAP61 dimerisation" evidence="3">
    <location>
        <begin position="1008"/>
        <end position="1126"/>
    </location>
</feature>
<dbReference type="InterPro" id="IPR056299">
    <property type="entry name" value="CFAP61_dimer"/>
</dbReference>
<organism evidence="4 5">
    <name type="scientific">Sylvia borin</name>
    <name type="common">Garden warbler</name>
    <dbReference type="NCBI Taxonomy" id="73324"/>
    <lineage>
        <taxon>Eukaryota</taxon>
        <taxon>Metazoa</taxon>
        <taxon>Chordata</taxon>
        <taxon>Craniata</taxon>
        <taxon>Vertebrata</taxon>
        <taxon>Euteleostomi</taxon>
        <taxon>Archelosauria</taxon>
        <taxon>Archosauria</taxon>
        <taxon>Dinosauria</taxon>
        <taxon>Saurischia</taxon>
        <taxon>Theropoda</taxon>
        <taxon>Coelurosauria</taxon>
        <taxon>Aves</taxon>
        <taxon>Neognathae</taxon>
        <taxon>Neoaves</taxon>
        <taxon>Telluraves</taxon>
        <taxon>Australaves</taxon>
        <taxon>Passeriformes</taxon>
        <taxon>Sylvioidea</taxon>
        <taxon>Sylviidae</taxon>
        <taxon>Sylviinae</taxon>
        <taxon>Sylvia</taxon>
    </lineage>
</organism>
<gene>
    <name evidence="4" type="primary">Cfap61</name>
    <name evidence="4" type="ORF">SYLBOR_R01464</name>
</gene>
<evidence type="ECO:0000259" key="2">
    <source>
        <dbReference type="Pfam" id="PF16092"/>
    </source>
</evidence>
<dbReference type="Proteomes" id="UP000538515">
    <property type="component" value="Unassembled WGS sequence"/>
</dbReference>
<evidence type="ECO:0000259" key="3">
    <source>
        <dbReference type="Pfam" id="PF23150"/>
    </source>
</evidence>
<dbReference type="AlphaFoldDB" id="A0A7L1EVY5"/>
<dbReference type="PANTHER" id="PTHR21178:SF8">
    <property type="entry name" value="CILIA- AND FLAGELLA-ASSOCIATED PROTEIN 61"/>
    <property type="match status" value="1"/>
</dbReference>
<dbReference type="EMBL" id="VXBG01000822">
    <property type="protein sequence ID" value="NXM93642.1"/>
    <property type="molecule type" value="Genomic_DNA"/>
</dbReference>
<reference evidence="4 5" key="1">
    <citation type="submission" date="2019-09" db="EMBL/GenBank/DDBJ databases">
        <title>Bird 10,000 Genomes (B10K) Project - Family phase.</title>
        <authorList>
            <person name="Zhang G."/>
        </authorList>
    </citation>
    <scope>NUCLEOTIDE SEQUENCE [LARGE SCALE GENOMIC DNA]</scope>
    <source>
        <strain evidence="4">B10K-DU-002-19</strain>
        <tissue evidence="4">Muscle</tissue>
    </source>
</reference>
<evidence type="ECO:0000313" key="5">
    <source>
        <dbReference type="Proteomes" id="UP000538515"/>
    </source>
</evidence>
<feature type="compositionally biased region" description="Polar residues" evidence="1">
    <location>
        <begin position="292"/>
        <end position="305"/>
    </location>
</feature>
<dbReference type="Pfam" id="PF16092">
    <property type="entry name" value="CFAP61_N"/>
    <property type="match status" value="1"/>
</dbReference>
<dbReference type="InterPro" id="IPR032151">
    <property type="entry name" value="CFAP61_N"/>
</dbReference>
<proteinExistence type="predicted"/>
<comment type="caution">
    <text evidence="4">The sequence shown here is derived from an EMBL/GenBank/DDBJ whole genome shotgun (WGS) entry which is preliminary data.</text>
</comment>
<dbReference type="Pfam" id="PF23150">
    <property type="entry name" value="CFAP61_dimer"/>
    <property type="match status" value="1"/>
</dbReference>
<feature type="region of interest" description="Disordered" evidence="1">
    <location>
        <begin position="283"/>
        <end position="305"/>
    </location>
</feature>
<dbReference type="Gene3D" id="3.50.50.60">
    <property type="entry name" value="FAD/NAD(P)-binding domain"/>
    <property type="match status" value="2"/>
</dbReference>
<sequence length="1150" mass="130370">MATVISWRGNEEVVTARRTESRDVPGIISLFSPVTEDLFGRIDVTCLLELSNLALTLCNEKNEVIAHAAFLDYPNWNITDQAEWEPFLHENYANNKCTPLNTLFVHLIVAKEEYAAGCSQEIFRRAFILLPELQFILLFIPPEERLELDLGNVFERIMPVPGSPMERGFTLLACPRHQCHPQLYVRQANSYYDDLMLIWTPQSETLKETYGEYLLVDLIEREGEENQAAVCEVGGTAVGFMSLCSHVNVSLFQECFDLRPFHGLCKPHPEDILKVPRKPSIQGVYSNKDESNQTSQKPEPVSSQNLECVPGADAAAVQKDGAVGVSQTELPIGDVSSTGSKGSAAPLLETNPLGEEGDLRPVYRGASNVFLIRLLCIDEKYETRSLDFLHYAFNVFPDRDLCVILVPHHVPEFPLIRSFVRAVPSCTSRLGRELYVFHRAGLLTSFNVRKAATSDLQGIKMLVETLSLNESIWNDSKIFTEARRDPDGMPVQAFVAEVLDQIVGVSVTRDEMDIEYIRSHYNIEDFIHFNHHQQEEHGHLCHFVLNPVFHHYTKYFLKEILRLGHKSCLYYPVYPEYVEGQFQRPCAHSLTSALHYMAPVRPRRQIVYPLQELGVNTPSEQVSKDQLKYSLNHTNRKLVLESKVCINTRIVVVGASDVGISFLETLIFWPCLKFNNLTLISIHGLPGKDPQSSKYRRFLINSHCFNDEDYAQMSLCSWVNVVVGKMTGINRSAKYVVVSKEKKVPYDYLVLCMGQSYQALAPTGADISEVTSQWPQRYMEKVPSNHFTLNDSQDCLEAARWLEENLVSSRGNVIVYGNTIDIYTTVETLLSLGIDGSRIHLVQAPLSSASPCLADATLEHTVREALSQAGVAVHPDSVLAQWGQSDHGCITWAAFTTAANTLHLQCSAFFSFAYRTLDYETFKAVNDACLVFDGRVVIDAKFHTNDASIRAAGPLTKFSRRYFRDELTHSNFNSKEIGFELAASMLSLFDPTPQPSSEPPEGSDRLIPIYRWCKVQGGVLPGGYNYLHISKPEISMPLNVEHDLCNHGTEIVTGEVSHGNYFRMHFSRYNMVDSITCFSKEPFPASNYICLYGQHERVLNDLYYRWRTGQLTDLYSYFREPWSMAIYHDQFIDLQKELRQTLMSEQVRKM</sequence>
<dbReference type="InterPro" id="IPR038884">
    <property type="entry name" value="CFAP61"/>
</dbReference>
<accession>A0A7L1EVY5</accession>
<feature type="non-terminal residue" evidence="4">
    <location>
        <position position="1150"/>
    </location>
</feature>
<evidence type="ECO:0000313" key="4">
    <source>
        <dbReference type="EMBL" id="NXM93642.1"/>
    </source>
</evidence>
<name>A0A7L1EVY5_SYLBO</name>
<protein>
    <submittedName>
        <fullName evidence="4">CFA61 protein</fullName>
    </submittedName>
</protein>
<feature type="non-terminal residue" evidence="4">
    <location>
        <position position="1"/>
    </location>
</feature>
<feature type="domain" description="Cilia- and flagella-associated protein 61 N-terminal" evidence="2">
    <location>
        <begin position="16"/>
        <end position="267"/>
    </location>
</feature>
<dbReference type="PANTHER" id="PTHR21178">
    <property type="entry name" value="CILIA- AND FLAGELLA-ASSOCIATED PROTEIN 61"/>
    <property type="match status" value="1"/>
</dbReference>
<dbReference type="InterPro" id="IPR036188">
    <property type="entry name" value="FAD/NAD-bd_sf"/>
</dbReference>